<evidence type="ECO:0000313" key="1">
    <source>
        <dbReference type="EMBL" id="MDT0268734.1"/>
    </source>
</evidence>
<accession>A0ABU2JVF3</accession>
<organism evidence="1 2">
    <name type="scientific">Streptomyces chisholmiae</name>
    <dbReference type="NCBI Taxonomy" id="3075540"/>
    <lineage>
        <taxon>Bacteria</taxon>
        <taxon>Bacillati</taxon>
        <taxon>Actinomycetota</taxon>
        <taxon>Actinomycetes</taxon>
        <taxon>Kitasatosporales</taxon>
        <taxon>Streptomycetaceae</taxon>
        <taxon>Streptomyces</taxon>
    </lineage>
</organism>
<evidence type="ECO:0000313" key="2">
    <source>
        <dbReference type="Proteomes" id="UP001183410"/>
    </source>
</evidence>
<dbReference type="Proteomes" id="UP001183410">
    <property type="component" value="Unassembled WGS sequence"/>
</dbReference>
<proteinExistence type="predicted"/>
<gene>
    <name evidence="1" type="ORF">RM844_20825</name>
</gene>
<keyword evidence="2" id="KW-1185">Reference proteome</keyword>
<sequence>MSLHYPFSEIDPSRFAAAGFVCAVRPRRLTARQVLEEWPLAWVPQVRMTSPRHCLHPDDRLRIEGPGLVGDVFATSGDAVLVEVESTTRAHTDPGRRAHVAKSIVELSLGSAGDFADGVGTEPLLRSVNSSLSAYARCHLAWLRALTESWEVNLALVPDPQAVWQEIATRFAASVAELDGASLFWEERAFEIEDLGVPTSATHEWVVGRSGLPLA</sequence>
<dbReference type="EMBL" id="JAVREO010000012">
    <property type="protein sequence ID" value="MDT0268734.1"/>
    <property type="molecule type" value="Genomic_DNA"/>
</dbReference>
<dbReference type="RefSeq" id="WP_311668817.1">
    <property type="nucleotide sequence ID" value="NZ_JAVREO010000012.1"/>
</dbReference>
<name>A0ABU2JVF3_9ACTN</name>
<comment type="caution">
    <text evidence="1">The sequence shown here is derived from an EMBL/GenBank/DDBJ whole genome shotgun (WGS) entry which is preliminary data.</text>
</comment>
<protein>
    <submittedName>
        <fullName evidence="1">Uncharacterized protein</fullName>
    </submittedName>
</protein>
<reference evidence="2" key="1">
    <citation type="submission" date="2023-07" db="EMBL/GenBank/DDBJ databases">
        <title>30 novel species of actinomycetes from the DSMZ collection.</title>
        <authorList>
            <person name="Nouioui I."/>
        </authorList>
    </citation>
    <scope>NUCLEOTIDE SEQUENCE [LARGE SCALE GENOMIC DNA]</scope>
    <source>
        <strain evidence="2">DSM 44915</strain>
    </source>
</reference>